<keyword evidence="2" id="KW-1185">Reference proteome</keyword>
<evidence type="ECO:0000313" key="2">
    <source>
        <dbReference type="Proteomes" id="UP000593571"/>
    </source>
</evidence>
<protein>
    <submittedName>
        <fullName evidence="1">Uncharacterized protein</fullName>
    </submittedName>
</protein>
<dbReference type="Proteomes" id="UP000593571">
    <property type="component" value="Unassembled WGS sequence"/>
</dbReference>
<sequence length="171" mass="19037">MQTAFPPFQIAHLMHSLQLFIQAMPFRQLGLSFPSPSLPLCRAASGTWMGVGLWLASHGRGMSPGMCQVVLILLGLHWFTSGLAWPGSQCGVSLRRTPGELWRSESRRGLPFVWPSVANCVYSAKPRRGLRWVVCDPHPAEGQTRSQLAQGPQRPHCRLWVGVSTLYFWAS</sequence>
<dbReference type="AlphaFoldDB" id="A0A7J8FI74"/>
<dbReference type="EMBL" id="JACASE010000007">
    <property type="protein sequence ID" value="KAF6447437.1"/>
    <property type="molecule type" value="Genomic_DNA"/>
</dbReference>
<name>A0A7J8FI74_ROUAE</name>
<accession>A0A7J8FI74</accession>
<proteinExistence type="predicted"/>
<organism evidence="1 2">
    <name type="scientific">Rousettus aegyptiacus</name>
    <name type="common">Egyptian fruit bat</name>
    <name type="synonym">Pteropus aegyptiacus</name>
    <dbReference type="NCBI Taxonomy" id="9407"/>
    <lineage>
        <taxon>Eukaryota</taxon>
        <taxon>Metazoa</taxon>
        <taxon>Chordata</taxon>
        <taxon>Craniata</taxon>
        <taxon>Vertebrata</taxon>
        <taxon>Euteleostomi</taxon>
        <taxon>Mammalia</taxon>
        <taxon>Eutheria</taxon>
        <taxon>Laurasiatheria</taxon>
        <taxon>Chiroptera</taxon>
        <taxon>Yinpterochiroptera</taxon>
        <taxon>Pteropodoidea</taxon>
        <taxon>Pteropodidae</taxon>
        <taxon>Rousettinae</taxon>
        <taxon>Rousettus</taxon>
    </lineage>
</organism>
<gene>
    <name evidence="1" type="ORF">HJG63_011898</name>
</gene>
<evidence type="ECO:0000313" key="1">
    <source>
        <dbReference type="EMBL" id="KAF6447437.1"/>
    </source>
</evidence>
<comment type="caution">
    <text evidence="1">The sequence shown here is derived from an EMBL/GenBank/DDBJ whole genome shotgun (WGS) entry which is preliminary data.</text>
</comment>
<reference evidence="1 2" key="1">
    <citation type="journal article" date="2020" name="Nature">
        <title>Six reference-quality genomes reveal evolution of bat adaptations.</title>
        <authorList>
            <person name="Jebb D."/>
            <person name="Huang Z."/>
            <person name="Pippel M."/>
            <person name="Hughes G.M."/>
            <person name="Lavrichenko K."/>
            <person name="Devanna P."/>
            <person name="Winkler S."/>
            <person name="Jermiin L.S."/>
            <person name="Skirmuntt E.C."/>
            <person name="Katzourakis A."/>
            <person name="Burkitt-Gray L."/>
            <person name="Ray D.A."/>
            <person name="Sullivan K.A.M."/>
            <person name="Roscito J.G."/>
            <person name="Kirilenko B.M."/>
            <person name="Davalos L.M."/>
            <person name="Corthals A.P."/>
            <person name="Power M.L."/>
            <person name="Jones G."/>
            <person name="Ransome R.D."/>
            <person name="Dechmann D.K.N."/>
            <person name="Locatelli A.G."/>
            <person name="Puechmaille S.J."/>
            <person name="Fedrigo O."/>
            <person name="Jarvis E.D."/>
            <person name="Hiller M."/>
            <person name="Vernes S.C."/>
            <person name="Myers E.W."/>
            <person name="Teeling E.C."/>
        </authorList>
    </citation>
    <scope>NUCLEOTIDE SEQUENCE [LARGE SCALE GENOMIC DNA]</scope>
    <source>
        <strain evidence="1">MRouAeg1</strain>
        <tissue evidence="1">Muscle</tissue>
    </source>
</reference>